<feature type="domain" description="Endonuclease/exonuclease/phosphatase" evidence="4">
    <location>
        <begin position="40"/>
        <end position="324"/>
    </location>
</feature>
<dbReference type="AlphaFoldDB" id="A0A2H1C418"/>
<dbReference type="InterPro" id="IPR036691">
    <property type="entry name" value="Endo/exonu/phosph_ase_sf"/>
</dbReference>
<sequence length="339" mass="38368">MNCSHTDTSSPLRRSEFYDRSFISLGGSNRDVEVPSIRIMQWNILAQGFVPLDEFVHCPSAILDMESRCTQIAAEVNRFSPDVVCLQEADVHEQVLRHLNKTHDIYELQFRPKDNSPCLGIPDNMGPDGVAIIFRSDRFVLVHCEDLPLDESNNRTALLCTLRPKDPKIFEQFPLIYMVSVHLKAKAQFTAVRLSQGTFLCNALRTISRRAIVNDYPIPPLFVCGDFNAEPYEPVIQLMRDVACPHGWELKSVYAEAYGGSEPDYTTWKIRGGKRLVEVAEACRTIDYIWYSSNVLRPLGVWSLPTKEEIGPYGLPSTIFPSDHLNLVADFSLNRVSEG</sequence>
<dbReference type="Gene3D" id="3.60.10.10">
    <property type="entry name" value="Endonuclease/exonuclease/phosphatase"/>
    <property type="match status" value="1"/>
</dbReference>
<keyword evidence="6" id="KW-1185">Reference proteome</keyword>
<evidence type="ECO:0000313" key="6">
    <source>
        <dbReference type="Proteomes" id="UP000230066"/>
    </source>
</evidence>
<dbReference type="Pfam" id="PF03372">
    <property type="entry name" value="Exo_endo_phos"/>
    <property type="match status" value="1"/>
</dbReference>
<gene>
    <name evidence="5" type="ORF">D915_007149</name>
</gene>
<dbReference type="InterPro" id="IPR050410">
    <property type="entry name" value="CCR4/nocturin_mRNA_transcr"/>
</dbReference>
<evidence type="ECO:0000256" key="3">
    <source>
        <dbReference type="ARBA" id="ARBA00023807"/>
    </source>
</evidence>
<dbReference type="Proteomes" id="UP000230066">
    <property type="component" value="Unassembled WGS sequence"/>
</dbReference>
<comment type="similarity">
    <text evidence="1">Belongs to the CCR4/nocturin family.</text>
</comment>
<evidence type="ECO:0000256" key="1">
    <source>
        <dbReference type="ARBA" id="ARBA00010774"/>
    </source>
</evidence>
<dbReference type="PANTHER" id="PTHR12121:SF45">
    <property type="entry name" value="NOCTURNIN"/>
    <property type="match status" value="1"/>
</dbReference>
<dbReference type="GO" id="GO:0000175">
    <property type="term" value="F:3'-5'-RNA exonuclease activity"/>
    <property type="evidence" value="ECO:0007669"/>
    <property type="project" value="TreeGrafter"/>
</dbReference>
<proteinExistence type="inferred from homology"/>
<dbReference type="PANTHER" id="PTHR12121">
    <property type="entry name" value="CARBON CATABOLITE REPRESSOR PROTEIN 4"/>
    <property type="match status" value="1"/>
</dbReference>
<dbReference type="SUPFAM" id="SSF56219">
    <property type="entry name" value="DNase I-like"/>
    <property type="match status" value="1"/>
</dbReference>
<evidence type="ECO:0000256" key="2">
    <source>
        <dbReference type="ARBA" id="ARBA00022801"/>
    </source>
</evidence>
<evidence type="ECO:0000313" key="5">
    <source>
        <dbReference type="EMBL" id="THD22146.1"/>
    </source>
</evidence>
<dbReference type="GO" id="GO:0006139">
    <property type="term" value="P:nucleobase-containing compound metabolic process"/>
    <property type="evidence" value="ECO:0007669"/>
    <property type="project" value="UniProtKB-ARBA"/>
</dbReference>
<dbReference type="InterPro" id="IPR005135">
    <property type="entry name" value="Endo/exonuclease/phosphatase"/>
</dbReference>
<dbReference type="EMBL" id="JXXN02002964">
    <property type="protein sequence ID" value="THD22146.1"/>
    <property type="molecule type" value="Genomic_DNA"/>
</dbReference>
<evidence type="ECO:0000259" key="4">
    <source>
        <dbReference type="Pfam" id="PF03372"/>
    </source>
</evidence>
<protein>
    <recommendedName>
        <fullName evidence="3">Nocturnin</fullName>
    </recommendedName>
</protein>
<comment type="caution">
    <text evidence="5">The sequence shown here is derived from an EMBL/GenBank/DDBJ whole genome shotgun (WGS) entry which is preliminary data.</text>
</comment>
<reference evidence="5" key="1">
    <citation type="submission" date="2019-03" db="EMBL/GenBank/DDBJ databases">
        <title>Improved annotation for the trematode Fasciola hepatica.</title>
        <authorList>
            <person name="Choi Y.-J."/>
            <person name="Martin J."/>
            <person name="Mitreva M."/>
        </authorList>
    </citation>
    <scope>NUCLEOTIDE SEQUENCE [LARGE SCALE GENOMIC DNA]</scope>
</reference>
<keyword evidence="2" id="KW-0378">Hydrolase</keyword>
<name>A0A2H1C418_FASHE</name>
<accession>A0A2H1C418</accession>
<organism evidence="5 6">
    <name type="scientific">Fasciola hepatica</name>
    <name type="common">Liver fluke</name>
    <dbReference type="NCBI Taxonomy" id="6192"/>
    <lineage>
        <taxon>Eukaryota</taxon>
        <taxon>Metazoa</taxon>
        <taxon>Spiralia</taxon>
        <taxon>Lophotrochozoa</taxon>
        <taxon>Platyhelminthes</taxon>
        <taxon>Trematoda</taxon>
        <taxon>Digenea</taxon>
        <taxon>Plagiorchiida</taxon>
        <taxon>Echinostomata</taxon>
        <taxon>Echinostomatoidea</taxon>
        <taxon>Fasciolidae</taxon>
        <taxon>Fasciola</taxon>
    </lineage>
</organism>